<dbReference type="OrthoDB" id="1119934at2"/>
<evidence type="ECO:0000313" key="3">
    <source>
        <dbReference type="Proteomes" id="UP000218831"/>
    </source>
</evidence>
<dbReference type="RefSeq" id="WP_095606303.1">
    <property type="nucleotide sequence ID" value="NZ_NSKE01000005.1"/>
</dbReference>
<dbReference type="SMART" id="SM00554">
    <property type="entry name" value="FAS1"/>
    <property type="match status" value="1"/>
</dbReference>
<dbReference type="GO" id="GO:0005615">
    <property type="term" value="C:extracellular space"/>
    <property type="evidence" value="ECO:0007669"/>
    <property type="project" value="TreeGrafter"/>
</dbReference>
<dbReference type="PANTHER" id="PTHR10900:SF77">
    <property type="entry name" value="FI19380P1"/>
    <property type="match status" value="1"/>
</dbReference>
<dbReference type="Pfam" id="PF02469">
    <property type="entry name" value="Fasciclin"/>
    <property type="match status" value="1"/>
</dbReference>
<dbReference type="PROSITE" id="PS50213">
    <property type="entry name" value="FAS1"/>
    <property type="match status" value="1"/>
</dbReference>
<dbReference type="Proteomes" id="UP000218831">
    <property type="component" value="Unassembled WGS sequence"/>
</dbReference>
<name>A0A2A2GBJ3_9BACT</name>
<gene>
    <name evidence="2" type="ORF">CK503_08130</name>
</gene>
<dbReference type="InterPro" id="IPR036378">
    <property type="entry name" value="FAS1_dom_sf"/>
</dbReference>
<dbReference type="InterPro" id="IPR050904">
    <property type="entry name" value="Adhesion/Biosynth-related"/>
</dbReference>
<sequence length="181" mass="19569">MKALKIVLLLVISLMMLAFTLNPEKTISDKVAEKENLSTLLTALEAADLVDVFTSEGPYTVFAPTNKAFENLPEGKLEDLLKAENKEELIKILKYHVFAGKIHAGDIGEETMIETLEGTQLKLTTQSSAGEYMGDEAGAMNKVMVNNAIVTEADIMASNGVIHLIDGVVMPADMEVLGAKN</sequence>
<dbReference type="SUPFAM" id="SSF82153">
    <property type="entry name" value="FAS1 domain"/>
    <property type="match status" value="1"/>
</dbReference>
<dbReference type="AlphaFoldDB" id="A0A2A2GBJ3"/>
<dbReference type="FunFam" id="2.30.180.10:FF:000014">
    <property type="entry name" value="Stabilin 1"/>
    <property type="match status" value="1"/>
</dbReference>
<comment type="caution">
    <text evidence="2">The sequence shown here is derived from an EMBL/GenBank/DDBJ whole genome shotgun (WGS) entry which is preliminary data.</text>
</comment>
<keyword evidence="3" id="KW-1185">Reference proteome</keyword>
<organism evidence="2 3">
    <name type="scientific">Fodinibius salipaludis</name>
    <dbReference type="NCBI Taxonomy" id="2032627"/>
    <lineage>
        <taxon>Bacteria</taxon>
        <taxon>Pseudomonadati</taxon>
        <taxon>Balneolota</taxon>
        <taxon>Balneolia</taxon>
        <taxon>Balneolales</taxon>
        <taxon>Balneolaceae</taxon>
        <taxon>Fodinibius</taxon>
    </lineage>
</organism>
<accession>A0A2A2GBJ3</accession>
<reference evidence="2 3" key="1">
    <citation type="submission" date="2017-08" db="EMBL/GenBank/DDBJ databases">
        <title>Aliifodinibius alkalisoli sp. nov., isolated from saline alkaline soil.</title>
        <authorList>
            <person name="Liu D."/>
            <person name="Zhang G."/>
        </authorList>
    </citation>
    <scope>NUCLEOTIDE SEQUENCE [LARGE SCALE GENOMIC DNA]</scope>
    <source>
        <strain evidence="2 3">WN023</strain>
    </source>
</reference>
<dbReference type="PANTHER" id="PTHR10900">
    <property type="entry name" value="PERIOSTIN-RELATED"/>
    <property type="match status" value="1"/>
</dbReference>
<dbReference type="Gene3D" id="2.30.180.10">
    <property type="entry name" value="FAS1 domain"/>
    <property type="match status" value="1"/>
</dbReference>
<feature type="domain" description="FAS1" evidence="1">
    <location>
        <begin position="24"/>
        <end position="169"/>
    </location>
</feature>
<dbReference type="InterPro" id="IPR000782">
    <property type="entry name" value="FAS1_domain"/>
</dbReference>
<dbReference type="EMBL" id="NSKE01000005">
    <property type="protein sequence ID" value="PAU94172.1"/>
    <property type="molecule type" value="Genomic_DNA"/>
</dbReference>
<proteinExistence type="predicted"/>
<protein>
    <submittedName>
        <fullName evidence="2">Fasciclin</fullName>
    </submittedName>
</protein>
<evidence type="ECO:0000259" key="1">
    <source>
        <dbReference type="PROSITE" id="PS50213"/>
    </source>
</evidence>
<evidence type="ECO:0000313" key="2">
    <source>
        <dbReference type="EMBL" id="PAU94172.1"/>
    </source>
</evidence>